<dbReference type="InterPro" id="IPR018775">
    <property type="entry name" value="RlaP"/>
</dbReference>
<dbReference type="AlphaFoldDB" id="A0A238U9J4"/>
<reference evidence="2 3" key="1">
    <citation type="submission" date="2017-07" db="EMBL/GenBank/DDBJ databases">
        <authorList>
            <person name="Sun Z.S."/>
            <person name="Albrecht U."/>
            <person name="Echele G."/>
            <person name="Lee C.C."/>
        </authorList>
    </citation>
    <scope>NUCLEOTIDE SEQUENCE [LARGE SCALE GENOMIC DNA]</scope>
    <source>
        <strain evidence="3">type strain: KCTC 22618</strain>
    </source>
</reference>
<evidence type="ECO:0008006" key="4">
    <source>
        <dbReference type="Google" id="ProtNLM"/>
    </source>
</evidence>
<sequence>MTLEELKKSNSIIFESISGSRAYGLQTPTSDTDIRGVFILPKDKFYSLDYVGQINNETNDIVYYELRKFIELCLKNNPNILELLNMPAECIQIKHPIYDKITSELFLSKLCKNTFANYAFTQIKKARGLNKKIVNPVEKERKEIIDFCTVLQGKKSSPLKEYLTEHDLDINNCGLAKIPNMKNCFNLFYSDLLGYQGIARENANEVCTSSIPKEEKPIAVLYSNLEGYSSYCKKYKEYWDWVDKRNDERYKSNISHDKNYDAKNMMHTFRLLQMAEEIAKNKVINVRVSESERKYLFRIKNAEFEYDDLVNEAETIKKELEQLYETSDLPEKPDKALANELLNSIRTEFYNQNDISSV</sequence>
<proteinExistence type="predicted"/>
<evidence type="ECO:0000256" key="1">
    <source>
        <dbReference type="SAM" id="Coils"/>
    </source>
</evidence>
<evidence type="ECO:0000313" key="3">
    <source>
        <dbReference type="Proteomes" id="UP000215214"/>
    </source>
</evidence>
<dbReference type="Pfam" id="PF10127">
    <property type="entry name" value="RlaP"/>
    <property type="match status" value="1"/>
</dbReference>
<accession>A0A238U9J4</accession>
<name>A0A238U9J4_9FLAO</name>
<dbReference type="PANTHER" id="PTHR34817">
    <property type="entry name" value="NUCLEOTIDYLTRANSFERASE"/>
    <property type="match status" value="1"/>
</dbReference>
<gene>
    <name evidence="2" type="ORF">TJEJU_2166</name>
</gene>
<feature type="coiled-coil region" evidence="1">
    <location>
        <begin position="299"/>
        <end position="326"/>
    </location>
</feature>
<keyword evidence="3" id="KW-1185">Reference proteome</keyword>
<organism evidence="2 3">
    <name type="scientific">Tenacibaculum jejuense</name>
    <dbReference type="NCBI Taxonomy" id="584609"/>
    <lineage>
        <taxon>Bacteria</taxon>
        <taxon>Pseudomonadati</taxon>
        <taxon>Bacteroidota</taxon>
        <taxon>Flavobacteriia</taxon>
        <taxon>Flavobacteriales</taxon>
        <taxon>Flavobacteriaceae</taxon>
        <taxon>Tenacibaculum</taxon>
    </lineage>
</organism>
<dbReference type="OrthoDB" id="243791at2"/>
<evidence type="ECO:0000313" key="2">
    <source>
        <dbReference type="EMBL" id="SNR15859.1"/>
    </source>
</evidence>
<dbReference type="RefSeq" id="WP_095071963.1">
    <property type="nucleotide sequence ID" value="NZ_LT899436.1"/>
</dbReference>
<keyword evidence="1" id="KW-0175">Coiled coil</keyword>
<dbReference type="PANTHER" id="PTHR34817:SF1">
    <property type="entry name" value="NUCLEOTIDYLTRANSFERASE"/>
    <property type="match status" value="1"/>
</dbReference>
<dbReference type="KEGG" id="tje:TJEJU_2166"/>
<dbReference type="EMBL" id="LT899436">
    <property type="protein sequence ID" value="SNR15859.1"/>
    <property type="molecule type" value="Genomic_DNA"/>
</dbReference>
<protein>
    <recommendedName>
        <fullName evidence="4">Nucleotidyltransferase</fullName>
    </recommendedName>
</protein>
<dbReference type="Proteomes" id="UP000215214">
    <property type="component" value="Chromosome TJEJU"/>
</dbReference>